<evidence type="ECO:0000313" key="2">
    <source>
        <dbReference type="EMBL" id="CAG9575791.1"/>
    </source>
</evidence>
<sequence length="105" mass="11931">MCACYSTHTQPQTATLIKLTKTEVRCTVLFVWREVVALIQARERLCWRGQPVYRCKARCAAGRSTVTRRRRHPVARPRNLPPGPGPGPGPYQDCTIEKLVFYEGC</sequence>
<feature type="compositionally biased region" description="Pro residues" evidence="1">
    <location>
        <begin position="79"/>
        <end position="89"/>
    </location>
</feature>
<dbReference type="Proteomes" id="UP000789524">
    <property type="component" value="Unassembled WGS sequence"/>
</dbReference>
<name>A0A8J2W9E4_9NEOP</name>
<evidence type="ECO:0000256" key="1">
    <source>
        <dbReference type="SAM" id="MobiDB-lite"/>
    </source>
</evidence>
<organism evidence="2 3">
    <name type="scientific">Danaus chrysippus</name>
    <name type="common">African queen</name>
    <dbReference type="NCBI Taxonomy" id="151541"/>
    <lineage>
        <taxon>Eukaryota</taxon>
        <taxon>Metazoa</taxon>
        <taxon>Ecdysozoa</taxon>
        <taxon>Arthropoda</taxon>
        <taxon>Hexapoda</taxon>
        <taxon>Insecta</taxon>
        <taxon>Pterygota</taxon>
        <taxon>Neoptera</taxon>
        <taxon>Endopterygota</taxon>
        <taxon>Lepidoptera</taxon>
        <taxon>Glossata</taxon>
        <taxon>Ditrysia</taxon>
        <taxon>Papilionoidea</taxon>
        <taxon>Nymphalidae</taxon>
        <taxon>Danainae</taxon>
        <taxon>Danaini</taxon>
        <taxon>Danaina</taxon>
        <taxon>Danaus</taxon>
        <taxon>Anosia</taxon>
    </lineage>
</organism>
<protein>
    <submittedName>
        <fullName evidence="2">(African queen) hypothetical protein</fullName>
    </submittedName>
</protein>
<comment type="caution">
    <text evidence="2">The sequence shown here is derived from an EMBL/GenBank/DDBJ whole genome shotgun (WGS) entry which is preliminary data.</text>
</comment>
<reference evidence="2" key="1">
    <citation type="submission" date="2021-09" db="EMBL/GenBank/DDBJ databases">
        <authorList>
            <person name="Martin H S."/>
        </authorList>
    </citation>
    <scope>NUCLEOTIDE SEQUENCE</scope>
</reference>
<accession>A0A8J2W9E4</accession>
<keyword evidence="3" id="KW-1185">Reference proteome</keyword>
<feature type="compositionally biased region" description="Basic residues" evidence="1">
    <location>
        <begin position="66"/>
        <end position="75"/>
    </location>
</feature>
<dbReference type="EMBL" id="CAKASE010000074">
    <property type="protein sequence ID" value="CAG9575791.1"/>
    <property type="molecule type" value="Genomic_DNA"/>
</dbReference>
<gene>
    <name evidence="2" type="ORF">DCHRY22_LOCUS11625</name>
</gene>
<proteinExistence type="predicted"/>
<dbReference type="AlphaFoldDB" id="A0A8J2W9E4"/>
<evidence type="ECO:0000313" key="3">
    <source>
        <dbReference type="Proteomes" id="UP000789524"/>
    </source>
</evidence>
<dbReference type="OrthoDB" id="7299343at2759"/>
<feature type="region of interest" description="Disordered" evidence="1">
    <location>
        <begin position="66"/>
        <end position="92"/>
    </location>
</feature>